<evidence type="ECO:0000313" key="9">
    <source>
        <dbReference type="Proteomes" id="UP000292423"/>
    </source>
</evidence>
<dbReference type="GO" id="GO:0009055">
    <property type="term" value="F:electron transfer activity"/>
    <property type="evidence" value="ECO:0007669"/>
    <property type="project" value="InterPro"/>
</dbReference>
<evidence type="ECO:0000259" key="7">
    <source>
        <dbReference type="Pfam" id="PF01292"/>
    </source>
</evidence>
<feature type="transmembrane region" description="Helical" evidence="6">
    <location>
        <begin position="134"/>
        <end position="155"/>
    </location>
</feature>
<comment type="caution">
    <text evidence="8">The sequence shown here is derived from an EMBL/GenBank/DDBJ whole genome shotgun (WGS) entry which is preliminary data.</text>
</comment>
<name>A0A4Q7Z8B4_9GAMM</name>
<dbReference type="PANTHER" id="PTHR30485:SF2">
    <property type="entry name" value="BLL0597 PROTEIN"/>
    <property type="match status" value="1"/>
</dbReference>
<dbReference type="SUPFAM" id="SSF81342">
    <property type="entry name" value="Transmembrane di-heme cytochromes"/>
    <property type="match status" value="1"/>
</dbReference>
<evidence type="ECO:0000256" key="5">
    <source>
        <dbReference type="ARBA" id="ARBA00023136"/>
    </source>
</evidence>
<keyword evidence="5 6" id="KW-0472">Membrane</keyword>
<dbReference type="GO" id="GO:0005886">
    <property type="term" value="C:plasma membrane"/>
    <property type="evidence" value="ECO:0007669"/>
    <property type="project" value="UniProtKB-SubCell"/>
</dbReference>
<organism evidence="8 9">
    <name type="scientific">Fluviicoccus keumensis</name>
    <dbReference type="NCBI Taxonomy" id="1435465"/>
    <lineage>
        <taxon>Bacteria</taxon>
        <taxon>Pseudomonadati</taxon>
        <taxon>Pseudomonadota</taxon>
        <taxon>Gammaproteobacteria</taxon>
        <taxon>Moraxellales</taxon>
        <taxon>Moraxellaceae</taxon>
        <taxon>Fluviicoccus</taxon>
    </lineage>
</organism>
<evidence type="ECO:0000256" key="1">
    <source>
        <dbReference type="ARBA" id="ARBA00004651"/>
    </source>
</evidence>
<dbReference type="GO" id="GO:0022904">
    <property type="term" value="P:respiratory electron transport chain"/>
    <property type="evidence" value="ECO:0007669"/>
    <property type="project" value="InterPro"/>
</dbReference>
<feature type="transmembrane region" description="Helical" evidence="6">
    <location>
        <begin position="12"/>
        <end position="30"/>
    </location>
</feature>
<gene>
    <name evidence="8" type="ORF">EV700_1128</name>
</gene>
<proteinExistence type="predicted"/>
<keyword evidence="9" id="KW-1185">Reference proteome</keyword>
<keyword evidence="2" id="KW-1003">Cell membrane</keyword>
<evidence type="ECO:0000256" key="4">
    <source>
        <dbReference type="ARBA" id="ARBA00022989"/>
    </source>
</evidence>
<keyword evidence="3 6" id="KW-0812">Transmembrane</keyword>
<sequence>MKTSIRVWDLPTRLFHWLLVASFAGAWLTAESERLQLIHVTLGYTVAGLIAFRLVWGVTGTRWARFRSFLPSPSAAINYAKALIGKAPEKHYTGHNPLGALAVYALLLLGIIVTASGYGYLQQDQDWLEEAHELAANGMLALVILHVAGVVISSLKHKENLVRGMVTGRKTGEPEEAIPGNRVIPGLLLAAVVGGFWLVAWQQPAAIGLTAAKTAETTGAAARGSDGDDD</sequence>
<evidence type="ECO:0000313" key="8">
    <source>
        <dbReference type="EMBL" id="RZU46747.1"/>
    </source>
</evidence>
<dbReference type="GO" id="GO:0020037">
    <property type="term" value="F:heme binding"/>
    <property type="evidence" value="ECO:0007669"/>
    <property type="project" value="TreeGrafter"/>
</dbReference>
<dbReference type="InterPro" id="IPR051542">
    <property type="entry name" value="Hydrogenase_cytochrome"/>
</dbReference>
<comment type="subcellular location">
    <subcellularLocation>
        <location evidence="1">Cell membrane</location>
        <topology evidence="1">Multi-pass membrane protein</topology>
    </subcellularLocation>
</comment>
<dbReference type="RefSeq" id="WP_130411625.1">
    <property type="nucleotide sequence ID" value="NZ_SHKX01000011.1"/>
</dbReference>
<feature type="domain" description="Cytochrome b561 bacterial/Ni-hydrogenase" evidence="7">
    <location>
        <begin position="7"/>
        <end position="168"/>
    </location>
</feature>
<dbReference type="EMBL" id="SHKX01000011">
    <property type="protein sequence ID" value="RZU46747.1"/>
    <property type="molecule type" value="Genomic_DNA"/>
</dbReference>
<dbReference type="InterPro" id="IPR011577">
    <property type="entry name" value="Cyt_b561_bac/Ni-Hgenase"/>
</dbReference>
<feature type="transmembrane region" description="Helical" evidence="6">
    <location>
        <begin position="98"/>
        <end position="122"/>
    </location>
</feature>
<dbReference type="Pfam" id="PF01292">
    <property type="entry name" value="Ni_hydr_CYTB"/>
    <property type="match status" value="1"/>
</dbReference>
<dbReference type="Proteomes" id="UP000292423">
    <property type="component" value="Unassembled WGS sequence"/>
</dbReference>
<protein>
    <submittedName>
        <fullName evidence="8">Cytochrome b</fullName>
    </submittedName>
</protein>
<keyword evidence="4 6" id="KW-1133">Transmembrane helix</keyword>
<evidence type="ECO:0000256" key="6">
    <source>
        <dbReference type="SAM" id="Phobius"/>
    </source>
</evidence>
<reference evidence="8 9" key="1">
    <citation type="submission" date="2019-02" db="EMBL/GenBank/DDBJ databases">
        <title>Genomic Encyclopedia of Type Strains, Phase IV (KMG-IV): sequencing the most valuable type-strain genomes for metagenomic binning, comparative biology and taxonomic classification.</title>
        <authorList>
            <person name="Goeker M."/>
        </authorList>
    </citation>
    <scope>NUCLEOTIDE SEQUENCE [LARGE SCALE GENOMIC DNA]</scope>
    <source>
        <strain evidence="8 9">DSM 105135</strain>
    </source>
</reference>
<evidence type="ECO:0000256" key="2">
    <source>
        <dbReference type="ARBA" id="ARBA00022475"/>
    </source>
</evidence>
<dbReference type="Gene3D" id="1.20.950.20">
    <property type="entry name" value="Transmembrane di-heme cytochromes, Chain C"/>
    <property type="match status" value="1"/>
</dbReference>
<dbReference type="PANTHER" id="PTHR30485">
    <property type="entry name" value="NI/FE-HYDROGENASE 1 B-TYPE CYTOCHROME SUBUNIT"/>
    <property type="match status" value="1"/>
</dbReference>
<dbReference type="InterPro" id="IPR016174">
    <property type="entry name" value="Di-haem_cyt_TM"/>
</dbReference>
<dbReference type="AlphaFoldDB" id="A0A4Q7Z8B4"/>
<evidence type="ECO:0000256" key="3">
    <source>
        <dbReference type="ARBA" id="ARBA00022692"/>
    </source>
</evidence>
<feature type="transmembrane region" description="Helical" evidence="6">
    <location>
        <begin position="36"/>
        <end position="56"/>
    </location>
</feature>
<dbReference type="OrthoDB" id="196472at2"/>
<accession>A0A4Q7Z8B4</accession>